<evidence type="ECO:0000256" key="9">
    <source>
        <dbReference type="HAMAP-Rule" id="MF_00236"/>
    </source>
</evidence>
<dbReference type="Gene3D" id="1.20.5.3310">
    <property type="match status" value="1"/>
</dbReference>
<evidence type="ECO:0000313" key="11">
    <source>
        <dbReference type="EMBL" id="OYD08329.1"/>
    </source>
</evidence>
<comment type="function">
    <text evidence="9">Part of the twin-arginine translocation (Tat) system that transports large folded proteins containing a characteristic twin-arginine motif in their signal peptide across membranes. TatA could form the protein-conducting channel of the Tat system.</text>
</comment>
<dbReference type="InterPro" id="IPR003369">
    <property type="entry name" value="TatA/B/E"/>
</dbReference>
<evidence type="ECO:0000256" key="2">
    <source>
        <dbReference type="ARBA" id="ARBA00022448"/>
    </source>
</evidence>
<gene>
    <name evidence="9" type="primary">tatA</name>
    <name evidence="11" type="ORF">CHM34_05640</name>
</gene>
<evidence type="ECO:0000256" key="5">
    <source>
        <dbReference type="ARBA" id="ARBA00022927"/>
    </source>
</evidence>
<keyword evidence="2 9" id="KW-0813">Transport</keyword>
<protein>
    <recommendedName>
        <fullName evidence="9">Sec-independent protein translocase protein TatA</fullName>
    </recommendedName>
</protein>
<keyword evidence="8 9" id="KW-0472">Membrane</keyword>
<feature type="region of interest" description="Disordered" evidence="10">
    <location>
        <begin position="40"/>
        <end position="82"/>
    </location>
</feature>
<keyword evidence="4 9" id="KW-0812">Transmembrane</keyword>
<evidence type="ECO:0000256" key="6">
    <source>
        <dbReference type="ARBA" id="ARBA00022989"/>
    </source>
</evidence>
<dbReference type="GO" id="GO:0008320">
    <property type="term" value="F:protein transmembrane transporter activity"/>
    <property type="evidence" value="ECO:0007669"/>
    <property type="project" value="UniProtKB-UniRule"/>
</dbReference>
<keyword evidence="6 9" id="KW-1133">Transmembrane helix</keyword>
<dbReference type="RefSeq" id="WP_094263634.1">
    <property type="nucleotide sequence ID" value="NZ_NOWF01000003.1"/>
</dbReference>
<evidence type="ECO:0000256" key="1">
    <source>
        <dbReference type="ARBA" id="ARBA00004162"/>
    </source>
</evidence>
<dbReference type="InterPro" id="IPR006312">
    <property type="entry name" value="TatA/E"/>
</dbReference>
<feature type="transmembrane region" description="Helical" evidence="9">
    <location>
        <begin position="6"/>
        <end position="25"/>
    </location>
</feature>
<sequence>MTQIGIPGFILIVLVALILFGPGKLPELGRAAGRTLREFKDSVSGITDDRNSDEKGHTTESKSEEASGQESDLHKTHGEVKR</sequence>
<organism evidence="11 12">
    <name type="scientific">Paludifilum halophilum</name>
    <dbReference type="NCBI Taxonomy" id="1642702"/>
    <lineage>
        <taxon>Bacteria</taxon>
        <taxon>Bacillati</taxon>
        <taxon>Bacillota</taxon>
        <taxon>Bacilli</taxon>
        <taxon>Bacillales</taxon>
        <taxon>Thermoactinomycetaceae</taxon>
        <taxon>Paludifilum</taxon>
    </lineage>
</organism>
<name>A0A235B8M2_9BACL</name>
<evidence type="ECO:0000256" key="8">
    <source>
        <dbReference type="ARBA" id="ARBA00023136"/>
    </source>
</evidence>
<keyword evidence="12" id="KW-1185">Reference proteome</keyword>
<dbReference type="GO" id="GO:0033281">
    <property type="term" value="C:TAT protein transport complex"/>
    <property type="evidence" value="ECO:0007669"/>
    <property type="project" value="UniProtKB-UniRule"/>
</dbReference>
<keyword evidence="7 9" id="KW-0811">Translocation</keyword>
<dbReference type="Pfam" id="PF02416">
    <property type="entry name" value="TatA_B_E"/>
    <property type="match status" value="1"/>
</dbReference>
<dbReference type="Proteomes" id="UP000215459">
    <property type="component" value="Unassembled WGS sequence"/>
</dbReference>
<evidence type="ECO:0000256" key="7">
    <source>
        <dbReference type="ARBA" id="ARBA00023010"/>
    </source>
</evidence>
<comment type="caution">
    <text evidence="11">The sequence shown here is derived from an EMBL/GenBank/DDBJ whole genome shotgun (WGS) entry which is preliminary data.</text>
</comment>
<dbReference type="PANTHER" id="PTHR42982:SF1">
    <property type="entry name" value="SEC-INDEPENDENT PROTEIN TRANSLOCASE PROTEIN TATA"/>
    <property type="match status" value="1"/>
</dbReference>
<dbReference type="HAMAP" id="MF_00236">
    <property type="entry name" value="TatA_E"/>
    <property type="match status" value="1"/>
</dbReference>
<evidence type="ECO:0000256" key="3">
    <source>
        <dbReference type="ARBA" id="ARBA00022475"/>
    </source>
</evidence>
<accession>A0A235B8M2</accession>
<comment type="subcellular location">
    <subcellularLocation>
        <location evidence="1 9">Cell membrane</location>
        <topology evidence="1 9">Single-pass membrane protein</topology>
    </subcellularLocation>
</comment>
<keyword evidence="3 9" id="KW-1003">Cell membrane</keyword>
<evidence type="ECO:0000313" key="12">
    <source>
        <dbReference type="Proteomes" id="UP000215459"/>
    </source>
</evidence>
<dbReference type="PANTHER" id="PTHR42982">
    <property type="entry name" value="SEC-INDEPENDENT PROTEIN TRANSLOCASE PROTEIN TATA"/>
    <property type="match status" value="1"/>
</dbReference>
<comment type="subunit">
    <text evidence="9">Forms a complex with TatC.</text>
</comment>
<comment type="similarity">
    <text evidence="9">Belongs to the TatA/E family.</text>
</comment>
<evidence type="ECO:0000256" key="4">
    <source>
        <dbReference type="ARBA" id="ARBA00022692"/>
    </source>
</evidence>
<dbReference type="GO" id="GO:0043953">
    <property type="term" value="P:protein transport by the Tat complex"/>
    <property type="evidence" value="ECO:0007669"/>
    <property type="project" value="UniProtKB-UniRule"/>
</dbReference>
<dbReference type="EMBL" id="NOWF01000003">
    <property type="protein sequence ID" value="OYD08329.1"/>
    <property type="molecule type" value="Genomic_DNA"/>
</dbReference>
<proteinExistence type="inferred from homology"/>
<dbReference type="AlphaFoldDB" id="A0A235B8M2"/>
<dbReference type="NCBIfam" id="NF011430">
    <property type="entry name" value="PRK14861.1"/>
    <property type="match status" value="1"/>
</dbReference>
<reference evidence="11 12" key="1">
    <citation type="submission" date="2017-07" db="EMBL/GenBank/DDBJ databases">
        <title>The genome sequence of Paludifilum halophilum highlights mechanisms for microbial adaptation to high salt environemnts.</title>
        <authorList>
            <person name="Belbahri L."/>
        </authorList>
    </citation>
    <scope>NUCLEOTIDE SEQUENCE [LARGE SCALE GENOMIC DNA]</scope>
    <source>
        <strain evidence="11 12">DSM 102817</strain>
    </source>
</reference>
<keyword evidence="5 9" id="KW-0653">Protein transport</keyword>
<dbReference type="NCBIfam" id="TIGR01411">
    <property type="entry name" value="tatAE"/>
    <property type="match status" value="1"/>
</dbReference>
<evidence type="ECO:0000256" key="10">
    <source>
        <dbReference type="SAM" id="MobiDB-lite"/>
    </source>
</evidence>
<dbReference type="OrthoDB" id="9800908at2"/>